<dbReference type="AlphaFoldDB" id="A0A2P2E0A2"/>
<evidence type="ECO:0000313" key="1">
    <source>
        <dbReference type="EMBL" id="GBF50313.1"/>
    </source>
</evidence>
<protein>
    <submittedName>
        <fullName evidence="1">Uncharacterized protein</fullName>
    </submittedName>
</protein>
<sequence>MRLVIVLVLSLLGYNLFAEELRYSDGNGNVYRISAQKNQYILQYIPVTEAMSSSGTYSGGEPRSVYLSVSEYKNLIKFMDTIKSSGEDLPRNKGTSALSYQRNGADWKSVFPYGSKEAKLIEKNLNQHLQKNEKVDARNLMNFYQLDRSMNPWNGMSATSKQEEENLIVKPVDPSLPGLSAIDGNAFLFLNTSDGKIVVNQNYFSELHRLNVTNIATKEEKSIGHYDPNLFPDTKVLLDFLIRYCILITFIHTDAEIEIFDRQQMGDREVYQLKGVHHYYTNEKNTKEYQFKVTFFLKSGEMKVSGI</sequence>
<dbReference type="Proteomes" id="UP000245133">
    <property type="component" value="Unassembled WGS sequence"/>
</dbReference>
<proteinExistence type="predicted"/>
<keyword evidence="2" id="KW-1185">Reference proteome</keyword>
<accession>A0A2P2E0A2</accession>
<dbReference type="RefSeq" id="WP_108976110.1">
    <property type="nucleotide sequence ID" value="NZ_BFBB01000004.1"/>
</dbReference>
<dbReference type="OrthoDB" id="348123at2"/>
<name>A0A2P2E0A2_9LEPT</name>
<dbReference type="EMBL" id="BFBB01000004">
    <property type="protein sequence ID" value="GBF50313.1"/>
    <property type="molecule type" value="Genomic_DNA"/>
</dbReference>
<evidence type="ECO:0000313" key="2">
    <source>
        <dbReference type="Proteomes" id="UP000245133"/>
    </source>
</evidence>
<organism evidence="1 2">
    <name type="scientific">Leptospira ryugenii</name>
    <dbReference type="NCBI Taxonomy" id="1917863"/>
    <lineage>
        <taxon>Bacteria</taxon>
        <taxon>Pseudomonadati</taxon>
        <taxon>Spirochaetota</taxon>
        <taxon>Spirochaetia</taxon>
        <taxon>Leptospirales</taxon>
        <taxon>Leptospiraceae</taxon>
        <taxon>Leptospira</taxon>
    </lineage>
</organism>
<gene>
    <name evidence="1" type="ORF">LPTSP4_18380</name>
</gene>
<comment type="caution">
    <text evidence="1">The sequence shown here is derived from an EMBL/GenBank/DDBJ whole genome shotgun (WGS) entry which is preliminary data.</text>
</comment>
<reference evidence="1 2" key="1">
    <citation type="submission" date="2018-02" db="EMBL/GenBank/DDBJ databases">
        <title>Novel Leptospira species isolated from soil and water in Japan.</title>
        <authorList>
            <person name="Nakao R."/>
            <person name="Masuzawa T."/>
        </authorList>
    </citation>
    <scope>NUCLEOTIDE SEQUENCE [LARGE SCALE GENOMIC DNA]</scope>
    <source>
        <strain evidence="1 2">YH101</strain>
    </source>
</reference>